<reference evidence="2 3" key="1">
    <citation type="journal article" date="2015" name="Genome Biol. Evol.">
        <title>Comparative Genomics of a Bacterivorous Green Alga Reveals Evolutionary Causalities and Consequences of Phago-Mixotrophic Mode of Nutrition.</title>
        <authorList>
            <person name="Burns J.A."/>
            <person name="Paasch A."/>
            <person name="Narechania A."/>
            <person name="Kim E."/>
        </authorList>
    </citation>
    <scope>NUCLEOTIDE SEQUENCE [LARGE SCALE GENOMIC DNA]</scope>
    <source>
        <strain evidence="2 3">PLY_AMNH</strain>
    </source>
</reference>
<dbReference type="EMBL" id="LGRX02016758">
    <property type="protein sequence ID" value="KAK3261656.1"/>
    <property type="molecule type" value="Genomic_DNA"/>
</dbReference>
<comment type="caution">
    <text evidence="2">The sequence shown here is derived from an EMBL/GenBank/DDBJ whole genome shotgun (WGS) entry which is preliminary data.</text>
</comment>
<feature type="region of interest" description="Disordered" evidence="1">
    <location>
        <begin position="354"/>
        <end position="387"/>
    </location>
</feature>
<evidence type="ECO:0000313" key="2">
    <source>
        <dbReference type="EMBL" id="KAK3261656.1"/>
    </source>
</evidence>
<feature type="region of interest" description="Disordered" evidence="1">
    <location>
        <begin position="774"/>
        <end position="808"/>
    </location>
</feature>
<feature type="compositionally biased region" description="Basic residues" evidence="1">
    <location>
        <begin position="792"/>
        <end position="801"/>
    </location>
</feature>
<evidence type="ECO:0000313" key="3">
    <source>
        <dbReference type="Proteomes" id="UP001190700"/>
    </source>
</evidence>
<dbReference type="Proteomes" id="UP001190700">
    <property type="component" value="Unassembled WGS sequence"/>
</dbReference>
<name>A0AAE0FKU6_9CHLO</name>
<organism evidence="2 3">
    <name type="scientific">Cymbomonas tetramitiformis</name>
    <dbReference type="NCBI Taxonomy" id="36881"/>
    <lineage>
        <taxon>Eukaryota</taxon>
        <taxon>Viridiplantae</taxon>
        <taxon>Chlorophyta</taxon>
        <taxon>Pyramimonadophyceae</taxon>
        <taxon>Pyramimonadales</taxon>
        <taxon>Pyramimonadaceae</taxon>
        <taxon>Cymbomonas</taxon>
    </lineage>
</organism>
<keyword evidence="3" id="KW-1185">Reference proteome</keyword>
<protein>
    <submittedName>
        <fullName evidence="2">Uncharacterized protein</fullName>
    </submittedName>
</protein>
<feature type="compositionally biased region" description="Basic and acidic residues" evidence="1">
    <location>
        <begin position="359"/>
        <end position="369"/>
    </location>
</feature>
<gene>
    <name evidence="2" type="ORF">CYMTET_29450</name>
</gene>
<feature type="compositionally biased region" description="Basic and acidic residues" evidence="1">
    <location>
        <begin position="774"/>
        <end position="785"/>
    </location>
</feature>
<proteinExistence type="predicted"/>
<feature type="region of interest" description="Disordered" evidence="1">
    <location>
        <begin position="82"/>
        <end position="128"/>
    </location>
</feature>
<evidence type="ECO:0000256" key="1">
    <source>
        <dbReference type="SAM" id="MobiDB-lite"/>
    </source>
</evidence>
<feature type="compositionally biased region" description="Low complexity" evidence="1">
    <location>
        <begin position="372"/>
        <end position="384"/>
    </location>
</feature>
<feature type="compositionally biased region" description="Acidic residues" evidence="1">
    <location>
        <begin position="90"/>
        <end position="119"/>
    </location>
</feature>
<accession>A0AAE0FKU6</accession>
<dbReference type="AlphaFoldDB" id="A0AAE0FKU6"/>
<sequence length="808" mass="89144">MKVVGPSTIETVRGWWLGREVAVVCCGEAHDDAIHLTRHNAIVEPVMGWVATRISPASKGRAEPTEAIATRKSLTLQQAMDWAAQHATDMEEEEEEEEDDEESEGPADKDEAEEDEEEAGGGSNKAYLAFHSPPVASCQTRVPKGHAQVFAKRPAGRDLEAAARKLLSKDTTWGWALYCWDDTDYVAREFRRRRRQAEREHDTISHEEYDAVISSRKKERLEEGLQLFDDWLISKSRSASRHEAGQPTVEVVLEAPVRARELEYHTFPAPKGEAPTGGGLAASPHCIRAMEDDSDSDSDDDDCDGEGSFLEYLQHRLESALDDHQVHCIDPRGMGDGENKDDVAAFKRLLDGSVVPQDPDQRELEDALVERSTSPASSSSSSSDSGEDVVIPSWEAFFGCVGELILYSPHVKVDFAPFLSQCVRDVETLNRFFVSLYFGTIEDAVATLHLGPSTLQYTRIRSPLRLTIDPSQPQSEVAAVHKRRSDHGYVPVKGAPLGGCLKAQGSMPPQTFASALGTKVRARGGGDLVDAAQAWYLSSVQKLLEDFRRNDSEGDYFLAWLRASHRDIYEDIDTSDPAEVAGAKWAPSRSSQFKHHNLRAMRMPSAREAFQALTQLDPTRSTYSAEQRTLAAIIVDAFQTRLVGLCAIVAAASAITKTQAGGQVVVVVYAGAEHARKIADFWRTTQGFTSHGLVRRGMVGKAWNTDFDEGEPRGLSLPAYLEDLRTLFPLPVPGPTQGSVENAMGLKLKQEAAERAMEELLALEELDFVGNKKDRRNCSQKDGGNKHVTSGKNKKNRKTSNKGRINMM</sequence>